<evidence type="ECO:0000256" key="1">
    <source>
        <dbReference type="SAM" id="SignalP"/>
    </source>
</evidence>
<accession>A0A9X3X2C5</accession>
<gene>
    <name evidence="2" type="ORF">KEG57_20485</name>
</gene>
<keyword evidence="1" id="KW-0732">Signal</keyword>
<dbReference type="AlphaFoldDB" id="A0A9X3X2C5"/>
<name>A0A9X3X2C5_9BACT</name>
<evidence type="ECO:0000313" key="3">
    <source>
        <dbReference type="Proteomes" id="UP001151081"/>
    </source>
</evidence>
<dbReference type="RefSeq" id="WP_272421238.1">
    <property type="nucleotide sequence ID" value="NZ_JAGTJJ010000010.1"/>
</dbReference>
<protein>
    <submittedName>
        <fullName evidence="2">Uncharacterized protein</fullName>
    </submittedName>
</protein>
<feature type="signal peptide" evidence="1">
    <location>
        <begin position="1"/>
        <end position="30"/>
    </location>
</feature>
<comment type="caution">
    <text evidence="2">The sequence shown here is derived from an EMBL/GenBank/DDBJ whole genome shotgun (WGS) entry which is preliminary data.</text>
</comment>
<sequence>MQRKSPVAHRRFVLLSLLALGSCGTDHALAQSTSASPANVAAQEVQRGVSLVLTVDDTDLAVGDELHFHLAFRNASGDAAVVVPPLDGSWGGMRQPAYELVFADAKGQPLPHALGFTPNARCGLTNPIEPKDRRVLGARSKLEIDDAHAWAPSFRVLDHARPGVVSLRVRYRADGLSGATPLALVSNPVELTIRGGNEALWACRNAQVERARQHVYAENTPSRLVARENGYLLVYRRTETHVRPGDTSSIGAVFAQQLGPRGEPVGAPVELARSDNDWLGLVETLDVPGGLLVAFTTARGKEDRDVRLVYVDTSQGAPRPGSIKTISTEPGRPVFLALARAGARAGIVWQGRVGGDEVLRFRPLGLNGEPTGGAVSISSSAGLAGGEMLFEPVGGDYLLAWHQGGPELRLQRLAADGAPLGSAGTVKLADTGTLVALGTLGDRVGIVVGDNGVNHAIARDTMGLHALELSAADFRVLSDAPASPWDQHTARFGAAAWINSRLTRVWSEDRKLVFASEPGAQAPQVLLSQAAGGTHGLWATADKSRILAAWTDSRDDDQRQCAPSSNCVNEVYVAVLDPTGKVLVPPARATRTAVPRPVALHQANWAELCARK</sequence>
<dbReference type="EMBL" id="JAGTJJ010000010">
    <property type="protein sequence ID" value="MDC3982902.1"/>
    <property type="molecule type" value="Genomic_DNA"/>
</dbReference>
<keyword evidence="3" id="KW-1185">Reference proteome</keyword>
<organism evidence="2 3">
    <name type="scientific">Polyangium jinanense</name>
    <dbReference type="NCBI Taxonomy" id="2829994"/>
    <lineage>
        <taxon>Bacteria</taxon>
        <taxon>Pseudomonadati</taxon>
        <taxon>Myxococcota</taxon>
        <taxon>Polyangia</taxon>
        <taxon>Polyangiales</taxon>
        <taxon>Polyangiaceae</taxon>
        <taxon>Polyangium</taxon>
    </lineage>
</organism>
<dbReference type="PROSITE" id="PS51257">
    <property type="entry name" value="PROKAR_LIPOPROTEIN"/>
    <property type="match status" value="1"/>
</dbReference>
<feature type="chain" id="PRO_5040795373" evidence="1">
    <location>
        <begin position="31"/>
        <end position="612"/>
    </location>
</feature>
<dbReference type="Proteomes" id="UP001151081">
    <property type="component" value="Unassembled WGS sequence"/>
</dbReference>
<reference evidence="2 3" key="1">
    <citation type="submission" date="2021-04" db="EMBL/GenBank/DDBJ databases">
        <title>Genome analysis of Polyangium sp.</title>
        <authorList>
            <person name="Li Y."/>
            <person name="Wang J."/>
        </authorList>
    </citation>
    <scope>NUCLEOTIDE SEQUENCE [LARGE SCALE GENOMIC DNA]</scope>
    <source>
        <strain evidence="2 3">SDU14</strain>
    </source>
</reference>
<evidence type="ECO:0000313" key="2">
    <source>
        <dbReference type="EMBL" id="MDC3982902.1"/>
    </source>
</evidence>
<proteinExistence type="predicted"/>